<evidence type="ECO:0000313" key="6">
    <source>
        <dbReference type="EMBL" id="ONH24371.1"/>
    </source>
</evidence>
<keyword evidence="3" id="KW-0460">Magnesium</keyword>
<feature type="binding site" evidence="3">
    <location>
        <position position="107"/>
    </location>
    <ligand>
        <name>Mg(2+)</name>
        <dbReference type="ChEBI" id="CHEBI:18420"/>
    </ligand>
</feature>
<comment type="caution">
    <text evidence="6">The sequence shown here is derived from an EMBL/GenBank/DDBJ whole genome shotgun (WGS) entry which is preliminary data.</text>
</comment>
<dbReference type="Gene3D" id="3.90.470.20">
    <property type="entry name" value="4'-phosphopantetheinyl transferase domain"/>
    <property type="match status" value="1"/>
</dbReference>
<evidence type="ECO:0000259" key="5">
    <source>
        <dbReference type="Pfam" id="PF17837"/>
    </source>
</evidence>
<dbReference type="PRINTS" id="PR01399">
    <property type="entry name" value="ENTSNTHTASED"/>
</dbReference>
<reference evidence="7" key="1">
    <citation type="submission" date="2016-10" db="EMBL/GenBank/DDBJ databases">
        <title>Frankia sp. NRRL B-16386 Genome sequencing.</title>
        <authorList>
            <person name="Ghodhbane-Gtari F."/>
            <person name="Swanson E."/>
            <person name="Gueddou A."/>
            <person name="Hezbri K."/>
            <person name="Ktari K."/>
            <person name="Nouioui I."/>
            <person name="Morris K."/>
            <person name="Simpson S."/>
            <person name="Abebe-Akele F."/>
            <person name="Thomas K."/>
            <person name="Gtari M."/>
            <person name="Tisa L.S."/>
        </authorList>
    </citation>
    <scope>NUCLEOTIDE SEQUENCE [LARGE SCALE GENOMIC DNA]</scope>
    <source>
        <strain evidence="7">NRRL B-16386</strain>
    </source>
</reference>
<name>A0A1V2I3H5_9ACTN</name>
<dbReference type="InterPro" id="IPR008278">
    <property type="entry name" value="4-PPantetheinyl_Trfase_dom"/>
</dbReference>
<keyword evidence="7" id="KW-1185">Reference proteome</keyword>
<dbReference type="PANTHER" id="PTHR38096:SF1">
    <property type="entry name" value="ENTEROBACTIN SYNTHASE COMPONENT D"/>
    <property type="match status" value="1"/>
</dbReference>
<feature type="binding site" evidence="2">
    <location>
        <position position="39"/>
    </location>
    <ligand>
        <name>CoA</name>
        <dbReference type="ChEBI" id="CHEBI:57287"/>
    </ligand>
</feature>
<keyword evidence="1 6" id="KW-0808">Transferase</keyword>
<feature type="binding site" evidence="2">
    <location>
        <position position="164"/>
    </location>
    <ligand>
        <name>CoA</name>
        <dbReference type="ChEBI" id="CHEBI:57287"/>
    </ligand>
</feature>
<feature type="domain" description="4'-phosphopantetheinyl transferase" evidence="4">
    <location>
        <begin position="101"/>
        <end position="180"/>
    </location>
</feature>
<accession>A0A1V2I3H5</accession>
<evidence type="ECO:0000256" key="2">
    <source>
        <dbReference type="PIRSR" id="PIRSR603542-1"/>
    </source>
</evidence>
<dbReference type="GO" id="GO:0005886">
    <property type="term" value="C:plasma membrane"/>
    <property type="evidence" value="ECO:0007669"/>
    <property type="project" value="TreeGrafter"/>
</dbReference>
<dbReference type="AlphaFoldDB" id="A0A1V2I3H5"/>
<feature type="binding site" evidence="2">
    <location>
        <position position="47"/>
    </location>
    <ligand>
        <name>CoA</name>
        <dbReference type="ChEBI" id="CHEBI:57287"/>
    </ligand>
</feature>
<feature type="binding site" evidence="2">
    <location>
        <begin position="83"/>
        <end position="84"/>
    </location>
    <ligand>
        <name>CoA</name>
        <dbReference type="ChEBI" id="CHEBI:57287"/>
    </ligand>
</feature>
<dbReference type="GO" id="GO:0000287">
    <property type="term" value="F:magnesium ion binding"/>
    <property type="evidence" value="ECO:0007669"/>
    <property type="project" value="InterPro"/>
</dbReference>
<dbReference type="GO" id="GO:0008897">
    <property type="term" value="F:holo-[acyl-carrier-protein] synthase activity"/>
    <property type="evidence" value="ECO:0007669"/>
    <property type="project" value="InterPro"/>
</dbReference>
<dbReference type="InterPro" id="IPR037143">
    <property type="entry name" value="4-PPantetheinyl_Trfase_dom_sf"/>
</dbReference>
<comment type="cofactor">
    <cofactor evidence="3">
        <name>Mg(2+)</name>
        <dbReference type="ChEBI" id="CHEBI:18420"/>
    </cofactor>
</comment>
<dbReference type="GO" id="GO:0009239">
    <property type="term" value="P:enterobactin biosynthetic process"/>
    <property type="evidence" value="ECO:0007669"/>
    <property type="project" value="InterPro"/>
</dbReference>
<dbReference type="EMBL" id="MOMC01000072">
    <property type="protein sequence ID" value="ONH24371.1"/>
    <property type="molecule type" value="Genomic_DNA"/>
</dbReference>
<feature type="binding site" evidence="3">
    <location>
        <position position="105"/>
    </location>
    <ligand>
        <name>Mg(2+)</name>
        <dbReference type="ChEBI" id="CHEBI:18420"/>
    </ligand>
</feature>
<dbReference type="Pfam" id="PF17837">
    <property type="entry name" value="4PPT_N"/>
    <property type="match status" value="1"/>
</dbReference>
<evidence type="ECO:0000313" key="7">
    <source>
        <dbReference type="Proteomes" id="UP000188929"/>
    </source>
</evidence>
<dbReference type="SUPFAM" id="SSF56214">
    <property type="entry name" value="4'-phosphopantetheinyl transferase"/>
    <property type="match status" value="1"/>
</dbReference>
<feature type="binding site" evidence="2">
    <location>
        <position position="105"/>
    </location>
    <ligand>
        <name>CoA</name>
        <dbReference type="ChEBI" id="CHEBI:57287"/>
    </ligand>
</feature>
<dbReference type="GO" id="GO:0009366">
    <property type="term" value="C:enterobactin synthetase complex"/>
    <property type="evidence" value="ECO:0007669"/>
    <property type="project" value="InterPro"/>
</dbReference>
<evidence type="ECO:0000256" key="1">
    <source>
        <dbReference type="ARBA" id="ARBA00022679"/>
    </source>
</evidence>
<dbReference type="STRING" id="1834516.BL253_30395"/>
<evidence type="ECO:0000259" key="4">
    <source>
        <dbReference type="Pfam" id="PF01648"/>
    </source>
</evidence>
<protein>
    <submittedName>
        <fullName evidence="6">4-phosphopantetheinyl transferase</fullName>
    </submittedName>
</protein>
<sequence>MLGGVVPDVAVAVETFTDEIDAELFPAEEALLARAVEKRRREFTTGRICARRALARLGVEPAPLLSGPKREPLWPAGVVGSITHCDGYRAAAVAWSRHLVSVGIDAEPNGPTPQGVLERISLPSEREWIRAVSSRAPEVSWDRLLFCAKESVYKAWFPLAQEWLGFEDAEITFTDGGPGRQGAEGAGGRSGTFVARLLVTGPVLPDGQRLTTLRGRFVVGQGLIVTALAVEPGGDAS</sequence>
<gene>
    <name evidence="6" type="ORF">BL253_30395</name>
</gene>
<proteinExistence type="predicted"/>
<keyword evidence="3" id="KW-0479">Metal-binding</keyword>
<feature type="binding site" evidence="2">
    <location>
        <position position="154"/>
    </location>
    <ligand>
        <name>CoA</name>
        <dbReference type="ChEBI" id="CHEBI:57287"/>
    </ligand>
</feature>
<dbReference type="InterPro" id="IPR041354">
    <property type="entry name" value="4PPT_N"/>
</dbReference>
<feature type="binding site" evidence="3">
    <location>
        <position position="106"/>
    </location>
    <ligand>
        <name>Mg(2+)</name>
        <dbReference type="ChEBI" id="CHEBI:18420"/>
    </ligand>
</feature>
<organism evidence="6 7">
    <name type="scientific">Pseudofrankia asymbiotica</name>
    <dbReference type="NCBI Taxonomy" id="1834516"/>
    <lineage>
        <taxon>Bacteria</taxon>
        <taxon>Bacillati</taxon>
        <taxon>Actinomycetota</taxon>
        <taxon>Actinomycetes</taxon>
        <taxon>Frankiales</taxon>
        <taxon>Frankiaceae</taxon>
        <taxon>Pseudofrankia</taxon>
    </lineage>
</organism>
<feature type="binding site" evidence="2">
    <location>
        <position position="150"/>
    </location>
    <ligand>
        <name>CoA</name>
        <dbReference type="ChEBI" id="CHEBI:57287"/>
    </ligand>
</feature>
<evidence type="ECO:0000256" key="3">
    <source>
        <dbReference type="PIRSR" id="PIRSR603542-2"/>
    </source>
</evidence>
<dbReference type="Proteomes" id="UP000188929">
    <property type="component" value="Unassembled WGS sequence"/>
</dbReference>
<feature type="domain" description="4'-phosphopantetheinyl transferase N-terminal" evidence="5">
    <location>
        <begin position="27"/>
        <end position="94"/>
    </location>
</feature>
<dbReference type="PANTHER" id="PTHR38096">
    <property type="entry name" value="ENTEROBACTIN SYNTHASE COMPONENT D"/>
    <property type="match status" value="1"/>
</dbReference>
<dbReference type="Pfam" id="PF01648">
    <property type="entry name" value="ACPS"/>
    <property type="match status" value="1"/>
</dbReference>
<dbReference type="InterPro" id="IPR003542">
    <property type="entry name" value="Enbac_synth_compD-like"/>
</dbReference>